<feature type="region of interest" description="Disordered" evidence="1">
    <location>
        <begin position="30"/>
        <end position="56"/>
    </location>
</feature>
<feature type="compositionally biased region" description="Low complexity" evidence="1">
    <location>
        <begin position="30"/>
        <end position="39"/>
    </location>
</feature>
<keyword evidence="3" id="KW-1185">Reference proteome</keyword>
<gene>
    <name evidence="2" type="ORF">GUJ93_ZPchr0012g18851</name>
</gene>
<dbReference type="AlphaFoldDB" id="A0A8J6BZN2"/>
<sequence>MQALADLQRAIANLSTYLGLALVTSTLSSFPHGTTSFPTTPSPPSPDAKAVAQERKDREALNPVLIKKAADQQGEVTFVGPSANNAALTTDKRTME</sequence>
<protein>
    <submittedName>
        <fullName evidence="2">Uncharacterized protein</fullName>
    </submittedName>
</protein>
<dbReference type="EMBL" id="JAAALK010000080">
    <property type="protein sequence ID" value="KAG8095383.1"/>
    <property type="molecule type" value="Genomic_DNA"/>
</dbReference>
<proteinExistence type="predicted"/>
<evidence type="ECO:0000313" key="3">
    <source>
        <dbReference type="Proteomes" id="UP000729402"/>
    </source>
</evidence>
<comment type="caution">
    <text evidence="2">The sequence shown here is derived from an EMBL/GenBank/DDBJ whole genome shotgun (WGS) entry which is preliminary data.</text>
</comment>
<evidence type="ECO:0000256" key="1">
    <source>
        <dbReference type="SAM" id="MobiDB-lite"/>
    </source>
</evidence>
<evidence type="ECO:0000313" key="2">
    <source>
        <dbReference type="EMBL" id="KAG8095383.1"/>
    </source>
</evidence>
<dbReference type="Proteomes" id="UP000729402">
    <property type="component" value="Unassembled WGS sequence"/>
</dbReference>
<accession>A0A8J6BZN2</accession>
<reference evidence="2" key="2">
    <citation type="submission" date="2021-02" db="EMBL/GenBank/DDBJ databases">
        <authorList>
            <person name="Kimball J.A."/>
            <person name="Haas M.W."/>
            <person name="Macchietto M."/>
            <person name="Kono T."/>
            <person name="Duquette J."/>
            <person name="Shao M."/>
        </authorList>
    </citation>
    <scope>NUCLEOTIDE SEQUENCE</scope>
    <source>
        <tissue evidence="2">Fresh leaf tissue</tissue>
    </source>
</reference>
<name>A0A8J6BZN2_ZIZPA</name>
<organism evidence="2 3">
    <name type="scientific">Zizania palustris</name>
    <name type="common">Northern wild rice</name>
    <dbReference type="NCBI Taxonomy" id="103762"/>
    <lineage>
        <taxon>Eukaryota</taxon>
        <taxon>Viridiplantae</taxon>
        <taxon>Streptophyta</taxon>
        <taxon>Embryophyta</taxon>
        <taxon>Tracheophyta</taxon>
        <taxon>Spermatophyta</taxon>
        <taxon>Magnoliopsida</taxon>
        <taxon>Liliopsida</taxon>
        <taxon>Poales</taxon>
        <taxon>Poaceae</taxon>
        <taxon>BOP clade</taxon>
        <taxon>Oryzoideae</taxon>
        <taxon>Oryzeae</taxon>
        <taxon>Zizaniinae</taxon>
        <taxon>Zizania</taxon>
    </lineage>
</organism>
<reference evidence="2" key="1">
    <citation type="journal article" date="2021" name="bioRxiv">
        <title>Whole Genome Assembly and Annotation of Northern Wild Rice, Zizania palustris L., Supports a Whole Genome Duplication in the Zizania Genus.</title>
        <authorList>
            <person name="Haas M."/>
            <person name="Kono T."/>
            <person name="Macchietto M."/>
            <person name="Millas R."/>
            <person name="McGilp L."/>
            <person name="Shao M."/>
            <person name="Duquette J."/>
            <person name="Hirsch C.N."/>
            <person name="Kimball J."/>
        </authorList>
    </citation>
    <scope>NUCLEOTIDE SEQUENCE</scope>
    <source>
        <tissue evidence="2">Fresh leaf tissue</tissue>
    </source>
</reference>